<gene>
    <name evidence="5" type="ORF">C2G38_2147652</name>
</gene>
<keyword evidence="5" id="KW-0430">Lectin</keyword>
<dbReference type="InterPro" id="IPR003877">
    <property type="entry name" value="SPRY_dom"/>
</dbReference>
<dbReference type="OrthoDB" id="25503at2759"/>
<evidence type="ECO:0000256" key="1">
    <source>
        <dbReference type="ARBA" id="ARBA00022737"/>
    </source>
</evidence>
<name>A0A397UJB8_9GLOM</name>
<dbReference type="SUPFAM" id="SSF48452">
    <property type="entry name" value="TPR-like"/>
    <property type="match status" value="2"/>
</dbReference>
<dbReference type="STRING" id="44941.A0A397UJB8"/>
<keyword evidence="6" id="KW-1185">Reference proteome</keyword>
<organism evidence="5 6">
    <name type="scientific">Gigaspora rosea</name>
    <dbReference type="NCBI Taxonomy" id="44941"/>
    <lineage>
        <taxon>Eukaryota</taxon>
        <taxon>Fungi</taxon>
        <taxon>Fungi incertae sedis</taxon>
        <taxon>Mucoromycota</taxon>
        <taxon>Glomeromycotina</taxon>
        <taxon>Glomeromycetes</taxon>
        <taxon>Diversisporales</taxon>
        <taxon>Gigasporaceae</taxon>
        <taxon>Gigaspora</taxon>
    </lineage>
</organism>
<dbReference type="PROSITE" id="PS50005">
    <property type="entry name" value="TPR"/>
    <property type="match status" value="2"/>
</dbReference>
<evidence type="ECO:0000313" key="6">
    <source>
        <dbReference type="Proteomes" id="UP000266673"/>
    </source>
</evidence>
<dbReference type="GO" id="GO:0030246">
    <property type="term" value="F:carbohydrate binding"/>
    <property type="evidence" value="ECO:0007669"/>
    <property type="project" value="UniProtKB-KW"/>
</dbReference>
<dbReference type="SUPFAM" id="SSF49899">
    <property type="entry name" value="Concanavalin A-like lectins/glucanases"/>
    <property type="match status" value="1"/>
</dbReference>
<evidence type="ECO:0000313" key="5">
    <source>
        <dbReference type="EMBL" id="RIB07246.1"/>
    </source>
</evidence>
<dbReference type="SMART" id="SM00449">
    <property type="entry name" value="SPRY"/>
    <property type="match status" value="1"/>
</dbReference>
<dbReference type="Pfam" id="PF07719">
    <property type="entry name" value="TPR_2"/>
    <property type="match status" value="1"/>
</dbReference>
<dbReference type="AlphaFoldDB" id="A0A397UJB8"/>
<dbReference type="EMBL" id="QKWP01001688">
    <property type="protein sequence ID" value="RIB07246.1"/>
    <property type="molecule type" value="Genomic_DNA"/>
</dbReference>
<dbReference type="InterPro" id="IPR043136">
    <property type="entry name" value="B30.2/SPRY_sf"/>
</dbReference>
<keyword evidence="1" id="KW-0677">Repeat</keyword>
<protein>
    <submittedName>
        <fullName evidence="5">Concanavalin A-like lectin/glucanase domain-containing protein</fullName>
    </submittedName>
</protein>
<dbReference type="SMART" id="SM00028">
    <property type="entry name" value="TPR"/>
    <property type="match status" value="4"/>
</dbReference>
<dbReference type="InterPro" id="IPR001870">
    <property type="entry name" value="B30.2/SPRY"/>
</dbReference>
<dbReference type="InterPro" id="IPR019734">
    <property type="entry name" value="TPR_rpt"/>
</dbReference>
<dbReference type="Gene3D" id="1.25.40.10">
    <property type="entry name" value="Tetratricopeptide repeat domain"/>
    <property type="match status" value="2"/>
</dbReference>
<feature type="repeat" description="TPR" evidence="3">
    <location>
        <begin position="239"/>
        <end position="272"/>
    </location>
</feature>
<sequence length="448" mass="50920">MKLRVCCQSKTHEGLGESNEDVGAIRANYPIPPQCKLFYFEVEIIDEGKNKAIGIGFCEKTVNLNGMPGWYYGSCGYHGDDGCLFCCSGRGNPYGPLFSTGDTIGCCLNFTNNTVFYTKNGVNLDIAFVNLKGSLYPCFGSLSVGGSIEVNFGSRQFKFAATTSNDIGDELLKNKLIEAFNMCINKTNIYTLEDLENSSKIKQDTAALKFRGKFNFIMGIYEDAIIDLTKLIDIEPNNKFALRYRGEAYYLMERYGEAIIDLTKLLNLEPNSKFALRYLGEAYHLTKEVIIDLAKLLDIEPIDDMDESLKKKLIEAFNMCNNVTNIYTLEDLENFLGIKQDTALKFRVKFNFTMERYEDAIVDLTKLIDIDQNNKFALRYRGGAYYLMAKYKEAIIDLTKLLYLEPDSKFALRYLGEAYHLTKKVIIYLAKLLSIEPSDDIDKSWKKN</sequence>
<dbReference type="PANTHER" id="PTHR12864">
    <property type="entry name" value="RAN BINDING PROTEIN 9-RELATED"/>
    <property type="match status" value="1"/>
</dbReference>
<evidence type="ECO:0000256" key="2">
    <source>
        <dbReference type="ARBA" id="ARBA00022803"/>
    </source>
</evidence>
<accession>A0A397UJB8</accession>
<evidence type="ECO:0000256" key="3">
    <source>
        <dbReference type="PROSITE-ProRule" id="PRU00339"/>
    </source>
</evidence>
<proteinExistence type="predicted"/>
<feature type="repeat" description="TPR" evidence="3">
    <location>
        <begin position="375"/>
        <end position="408"/>
    </location>
</feature>
<comment type="caution">
    <text evidence="5">The sequence shown here is derived from an EMBL/GenBank/DDBJ whole genome shotgun (WGS) entry which is preliminary data.</text>
</comment>
<feature type="domain" description="B30.2/SPRY" evidence="4">
    <location>
        <begin position="1"/>
        <end position="157"/>
    </location>
</feature>
<reference evidence="5 6" key="1">
    <citation type="submission" date="2018-06" db="EMBL/GenBank/DDBJ databases">
        <title>Comparative genomics reveals the genomic features of Rhizophagus irregularis, R. cerebriforme, R. diaphanum and Gigaspora rosea, and their symbiotic lifestyle signature.</title>
        <authorList>
            <person name="Morin E."/>
            <person name="San Clemente H."/>
            <person name="Chen E.C.H."/>
            <person name="De La Providencia I."/>
            <person name="Hainaut M."/>
            <person name="Kuo A."/>
            <person name="Kohler A."/>
            <person name="Murat C."/>
            <person name="Tang N."/>
            <person name="Roy S."/>
            <person name="Loubradou J."/>
            <person name="Henrissat B."/>
            <person name="Grigoriev I.V."/>
            <person name="Corradi N."/>
            <person name="Roux C."/>
            <person name="Martin F.M."/>
        </authorList>
    </citation>
    <scope>NUCLEOTIDE SEQUENCE [LARGE SCALE GENOMIC DNA]</scope>
    <source>
        <strain evidence="5 6">DAOM 194757</strain>
    </source>
</reference>
<dbReference type="InterPro" id="IPR050618">
    <property type="entry name" value="Ubq-SigPath_Reg"/>
</dbReference>
<dbReference type="Gene3D" id="2.60.120.920">
    <property type="match status" value="1"/>
</dbReference>
<dbReference type="InterPro" id="IPR013105">
    <property type="entry name" value="TPR_2"/>
</dbReference>
<dbReference type="PROSITE" id="PS50188">
    <property type="entry name" value="B302_SPRY"/>
    <property type="match status" value="1"/>
</dbReference>
<evidence type="ECO:0000259" key="4">
    <source>
        <dbReference type="PROSITE" id="PS50188"/>
    </source>
</evidence>
<dbReference type="InterPro" id="IPR011990">
    <property type="entry name" value="TPR-like_helical_dom_sf"/>
</dbReference>
<keyword evidence="2 3" id="KW-0802">TPR repeat</keyword>
<dbReference type="Proteomes" id="UP000266673">
    <property type="component" value="Unassembled WGS sequence"/>
</dbReference>
<dbReference type="InterPro" id="IPR013320">
    <property type="entry name" value="ConA-like_dom_sf"/>
</dbReference>
<dbReference type="Pfam" id="PF00622">
    <property type="entry name" value="SPRY"/>
    <property type="match status" value="1"/>
</dbReference>